<organism evidence="1 2">
    <name type="scientific">Thanatephorus cucumeris (strain AG1-IB / isolate 7/3/14)</name>
    <name type="common">Lettuce bottom rot fungus</name>
    <name type="synonym">Rhizoctonia solani</name>
    <dbReference type="NCBI Taxonomy" id="1108050"/>
    <lineage>
        <taxon>Eukaryota</taxon>
        <taxon>Fungi</taxon>
        <taxon>Dikarya</taxon>
        <taxon>Basidiomycota</taxon>
        <taxon>Agaricomycotina</taxon>
        <taxon>Agaricomycetes</taxon>
        <taxon>Cantharellales</taxon>
        <taxon>Ceratobasidiaceae</taxon>
        <taxon>Rhizoctonia</taxon>
        <taxon>Rhizoctonia solani AG-1</taxon>
    </lineage>
</organism>
<dbReference type="STRING" id="1108050.A0A0B7F833"/>
<protein>
    <submittedName>
        <fullName evidence="1">Uncharacterized protein</fullName>
    </submittedName>
</protein>
<sequence length="519" mass="58069">MPLHKGNSLITSANRLGQFSGSKGHSSGPERIDYSAGWRSGSIEEWYMKQPSTKFTELHYRKDRQGWKHEYIVVELDNGTVCRFDRRGRKENWADGLTVEGLDAVDTAHVIKKDDAVYYPEIINESDVILRMHFPDGQDILTILGVCCGIQQDRETGGYSLLRYNCYFFSWMIITALARRTVDWALLGSDNQLWDELVVTTMAGINPDQSKLDRLKSSTRTLFGKKSNNVTPPFSGSAYLLSTLHIALGHTRSNIEKTLTELLLQSTVEKTIREIADKSSKSAAEDAARSHASQAARDASFESVIEVMWRTLLSDPDGTQLWEDRCRRTEECVRRASEAAADAAMTLPPTPPATPPLSEGPDSVPPPIREVWEDAWDSTWNQIWLGVQGSPQSKSQPAASPIALVAKAAWSKAWREACIANKTYVPLVSNGVATYVISHLPETVIKVDKTTQGTVKRVMRSLTSSDTSHGELQRFIQSRIAEFVSRMPNILKEDVNSDIIEEAMRRVWITVTKLQDLPV</sequence>
<reference evidence="1 2" key="1">
    <citation type="submission" date="2014-11" db="EMBL/GenBank/DDBJ databases">
        <authorList>
            <person name="Wibberg Daniel"/>
        </authorList>
    </citation>
    <scope>NUCLEOTIDE SEQUENCE [LARGE SCALE GENOMIC DNA]</scope>
    <source>
        <strain evidence="1">Rhizoctonia solani AG1-IB 7/3/14</strain>
    </source>
</reference>
<dbReference type="Proteomes" id="UP000059188">
    <property type="component" value="Unassembled WGS sequence"/>
</dbReference>
<dbReference type="AlphaFoldDB" id="A0A0B7F833"/>
<keyword evidence="2" id="KW-1185">Reference proteome</keyword>
<proteinExistence type="predicted"/>
<dbReference type="OrthoDB" id="3202041at2759"/>
<evidence type="ECO:0000313" key="2">
    <source>
        <dbReference type="Proteomes" id="UP000059188"/>
    </source>
</evidence>
<accession>A0A0B7F833</accession>
<gene>
    <name evidence="1" type="ORF">RSOLAG1IB_11441</name>
</gene>
<evidence type="ECO:0000313" key="1">
    <source>
        <dbReference type="EMBL" id="CEL53705.1"/>
    </source>
</evidence>
<name>A0A0B7F833_THACB</name>
<dbReference type="EMBL" id="LN679230">
    <property type="protein sequence ID" value="CEL53705.1"/>
    <property type="molecule type" value="Genomic_DNA"/>
</dbReference>